<dbReference type="AlphaFoldDB" id="A0A923SRM7"/>
<dbReference type="Gene3D" id="1.10.1200.10">
    <property type="entry name" value="ACP-like"/>
    <property type="match status" value="1"/>
</dbReference>
<reference evidence="2" key="1">
    <citation type="submission" date="2020-08" db="EMBL/GenBank/DDBJ databases">
        <authorList>
            <person name="Liu C."/>
            <person name="Sun Q."/>
        </authorList>
    </citation>
    <scope>NUCLEOTIDE SEQUENCE</scope>
    <source>
        <strain evidence="2">BX16</strain>
    </source>
</reference>
<dbReference type="InterPro" id="IPR036736">
    <property type="entry name" value="ACP-like_sf"/>
</dbReference>
<dbReference type="InterPro" id="IPR009081">
    <property type="entry name" value="PP-bd_ACP"/>
</dbReference>
<dbReference type="Proteomes" id="UP000644115">
    <property type="component" value="Unassembled WGS sequence"/>
</dbReference>
<dbReference type="RefSeq" id="WP_249286984.1">
    <property type="nucleotide sequence ID" value="NZ_JACRWC010000074.1"/>
</dbReference>
<protein>
    <recommendedName>
        <fullName evidence="1">Carrier domain-containing protein</fullName>
    </recommendedName>
</protein>
<dbReference type="EMBL" id="JACRWC010000074">
    <property type="protein sequence ID" value="MBC5999560.1"/>
    <property type="molecule type" value="Genomic_DNA"/>
</dbReference>
<evidence type="ECO:0000313" key="3">
    <source>
        <dbReference type="Proteomes" id="UP000644115"/>
    </source>
</evidence>
<name>A0A923SRM7_9FIRM</name>
<evidence type="ECO:0000313" key="2">
    <source>
        <dbReference type="EMBL" id="MBC5999560.1"/>
    </source>
</evidence>
<sequence length="85" mass="9614">MKKAGKEEIKTFIKERLAELLNIDPQSIDENAFLVEDLGTTSIMIVDLLVAVEEEYGVDMQSRFDLVEPVSVNLVTDRILENMEA</sequence>
<comment type="caution">
    <text evidence="2">The sequence shown here is derived from an EMBL/GenBank/DDBJ whole genome shotgun (WGS) entry which is preliminary data.</text>
</comment>
<gene>
    <name evidence="2" type="ORF">H8876_06065</name>
</gene>
<dbReference type="SUPFAM" id="SSF47336">
    <property type="entry name" value="ACP-like"/>
    <property type="match status" value="1"/>
</dbReference>
<dbReference type="Pfam" id="PF00550">
    <property type="entry name" value="PP-binding"/>
    <property type="match status" value="1"/>
</dbReference>
<organism evidence="2 3">
    <name type="scientific">Lentihominibacter faecis</name>
    <dbReference type="NCBI Taxonomy" id="2764712"/>
    <lineage>
        <taxon>Bacteria</taxon>
        <taxon>Bacillati</taxon>
        <taxon>Bacillota</taxon>
        <taxon>Clostridia</taxon>
        <taxon>Peptostreptococcales</taxon>
        <taxon>Anaerovoracaceae</taxon>
        <taxon>Lentihominibacter</taxon>
    </lineage>
</organism>
<evidence type="ECO:0000259" key="1">
    <source>
        <dbReference type="PROSITE" id="PS50075"/>
    </source>
</evidence>
<dbReference type="PROSITE" id="PS50075">
    <property type="entry name" value="CARRIER"/>
    <property type="match status" value="1"/>
</dbReference>
<keyword evidence="3" id="KW-1185">Reference proteome</keyword>
<accession>A0A923SRM7</accession>
<proteinExistence type="predicted"/>
<feature type="domain" description="Carrier" evidence="1">
    <location>
        <begin position="7"/>
        <end position="83"/>
    </location>
</feature>